<reference evidence="3" key="1">
    <citation type="journal article" date="2014" name="Front. Microbiol.">
        <title>High frequency of phylogenetically diverse reductive dehalogenase-homologous genes in deep subseafloor sedimentary metagenomes.</title>
        <authorList>
            <person name="Kawai M."/>
            <person name="Futagami T."/>
            <person name="Toyoda A."/>
            <person name="Takaki Y."/>
            <person name="Nishi S."/>
            <person name="Hori S."/>
            <person name="Arai W."/>
            <person name="Tsubouchi T."/>
            <person name="Morono Y."/>
            <person name="Uchiyama I."/>
            <person name="Ito T."/>
            <person name="Fujiyama A."/>
            <person name="Inagaki F."/>
            <person name="Takami H."/>
        </authorList>
    </citation>
    <scope>NUCLEOTIDE SEQUENCE</scope>
    <source>
        <strain evidence="3">Expedition CK06-06</strain>
    </source>
</reference>
<dbReference type="FunFam" id="3.30.70.270:FF:000001">
    <property type="entry name" value="Diguanylate cyclase domain protein"/>
    <property type="match status" value="1"/>
</dbReference>
<dbReference type="SMART" id="SM00267">
    <property type="entry name" value="GGDEF"/>
    <property type="match status" value="1"/>
</dbReference>
<dbReference type="InterPro" id="IPR000160">
    <property type="entry name" value="GGDEF_dom"/>
</dbReference>
<keyword evidence="1" id="KW-1133">Transmembrane helix</keyword>
<dbReference type="EMBL" id="BARW01016090">
    <property type="protein sequence ID" value="GAJ01740.1"/>
    <property type="molecule type" value="Genomic_DNA"/>
</dbReference>
<sequence length="233" mass="26499">GVEYYHPELVGAYKTLTEKYVDYLLNVIVLLLSVGFFIKILVDNLREKNSQLKKANKKLKRSSLYDELTDTPNRRLFYPQLQNTINLAERNNQRFALLYLDFDDFKKVNDKLGHAIGDILLKKAAKRISHCLRKSDILARMGGDEFAIILPGMKKEEDVITIAQKIIDAVDSNFDLNGQDATIGVSIGISCFQGGSSNTEELIRQADEAMYYAKKSGKNKYEFYKVNKEAKAN</sequence>
<dbReference type="NCBIfam" id="TIGR00254">
    <property type="entry name" value="GGDEF"/>
    <property type="match status" value="1"/>
</dbReference>
<evidence type="ECO:0000256" key="1">
    <source>
        <dbReference type="SAM" id="Phobius"/>
    </source>
</evidence>
<feature type="non-terminal residue" evidence="3">
    <location>
        <position position="1"/>
    </location>
</feature>
<evidence type="ECO:0000259" key="2">
    <source>
        <dbReference type="PROSITE" id="PS50887"/>
    </source>
</evidence>
<evidence type="ECO:0000313" key="3">
    <source>
        <dbReference type="EMBL" id="GAJ01740.1"/>
    </source>
</evidence>
<dbReference type="PANTHER" id="PTHR46663:SF2">
    <property type="entry name" value="GGDEF DOMAIN-CONTAINING PROTEIN"/>
    <property type="match status" value="1"/>
</dbReference>
<dbReference type="CDD" id="cd01949">
    <property type="entry name" value="GGDEF"/>
    <property type="match status" value="1"/>
</dbReference>
<dbReference type="Pfam" id="PF00990">
    <property type="entry name" value="GGDEF"/>
    <property type="match status" value="1"/>
</dbReference>
<comment type="caution">
    <text evidence="3">The sequence shown here is derived from an EMBL/GenBank/DDBJ whole genome shotgun (WGS) entry which is preliminary data.</text>
</comment>
<organism evidence="3">
    <name type="scientific">marine sediment metagenome</name>
    <dbReference type="NCBI Taxonomy" id="412755"/>
    <lineage>
        <taxon>unclassified sequences</taxon>
        <taxon>metagenomes</taxon>
        <taxon>ecological metagenomes</taxon>
    </lineage>
</organism>
<keyword evidence="1" id="KW-0472">Membrane</keyword>
<dbReference type="PANTHER" id="PTHR46663">
    <property type="entry name" value="DIGUANYLATE CYCLASE DGCT-RELATED"/>
    <property type="match status" value="1"/>
</dbReference>
<dbReference type="InterPro" id="IPR029787">
    <property type="entry name" value="Nucleotide_cyclase"/>
</dbReference>
<dbReference type="InterPro" id="IPR043128">
    <property type="entry name" value="Rev_trsase/Diguanyl_cyclase"/>
</dbReference>
<gene>
    <name evidence="3" type="ORF">S12H4_28096</name>
</gene>
<accession>X1V8U4</accession>
<feature type="transmembrane region" description="Helical" evidence="1">
    <location>
        <begin position="23"/>
        <end position="42"/>
    </location>
</feature>
<dbReference type="AlphaFoldDB" id="X1V8U4"/>
<dbReference type="InterPro" id="IPR052163">
    <property type="entry name" value="DGC-Regulatory_Protein"/>
</dbReference>
<keyword evidence="1" id="KW-0812">Transmembrane</keyword>
<proteinExistence type="predicted"/>
<dbReference type="Gene3D" id="3.30.70.270">
    <property type="match status" value="1"/>
</dbReference>
<dbReference type="SUPFAM" id="SSF55073">
    <property type="entry name" value="Nucleotide cyclase"/>
    <property type="match status" value="1"/>
</dbReference>
<name>X1V8U4_9ZZZZ</name>
<protein>
    <recommendedName>
        <fullName evidence="2">GGDEF domain-containing protein</fullName>
    </recommendedName>
</protein>
<feature type="domain" description="GGDEF" evidence="2">
    <location>
        <begin position="93"/>
        <end position="226"/>
    </location>
</feature>
<dbReference type="PROSITE" id="PS50887">
    <property type="entry name" value="GGDEF"/>
    <property type="match status" value="1"/>
</dbReference>